<sequence length="132" mass="15232">MSTRFIRFLSKRRKKKQNKRLVRAGRRQQLQMTAEWSRRRGRACAIVGGARGGSPNRGGRFACPYEFSFGPERGAAVRGRRWTTASSVRPCAVICRRPARDTHSMYQTEQTHLFDSDRGARRKPQQYCVLDI</sequence>
<dbReference type="AlphaFoldDB" id="A0A4C1YP14"/>
<dbReference type="Proteomes" id="UP000299102">
    <property type="component" value="Unassembled WGS sequence"/>
</dbReference>
<proteinExistence type="predicted"/>
<name>A0A4C1YP14_EUMVA</name>
<reference evidence="1 2" key="1">
    <citation type="journal article" date="2019" name="Commun. Biol.">
        <title>The bagworm genome reveals a unique fibroin gene that provides high tensile strength.</title>
        <authorList>
            <person name="Kono N."/>
            <person name="Nakamura H."/>
            <person name="Ohtoshi R."/>
            <person name="Tomita M."/>
            <person name="Numata K."/>
            <person name="Arakawa K."/>
        </authorList>
    </citation>
    <scope>NUCLEOTIDE SEQUENCE [LARGE SCALE GENOMIC DNA]</scope>
</reference>
<evidence type="ECO:0000313" key="1">
    <source>
        <dbReference type="EMBL" id="GBP76137.1"/>
    </source>
</evidence>
<keyword evidence="2" id="KW-1185">Reference proteome</keyword>
<gene>
    <name evidence="1" type="ORF">EVAR_52879_1</name>
</gene>
<comment type="caution">
    <text evidence="1">The sequence shown here is derived from an EMBL/GenBank/DDBJ whole genome shotgun (WGS) entry which is preliminary data.</text>
</comment>
<organism evidence="1 2">
    <name type="scientific">Eumeta variegata</name>
    <name type="common">Bagworm moth</name>
    <name type="synonym">Eumeta japonica</name>
    <dbReference type="NCBI Taxonomy" id="151549"/>
    <lineage>
        <taxon>Eukaryota</taxon>
        <taxon>Metazoa</taxon>
        <taxon>Ecdysozoa</taxon>
        <taxon>Arthropoda</taxon>
        <taxon>Hexapoda</taxon>
        <taxon>Insecta</taxon>
        <taxon>Pterygota</taxon>
        <taxon>Neoptera</taxon>
        <taxon>Endopterygota</taxon>
        <taxon>Lepidoptera</taxon>
        <taxon>Glossata</taxon>
        <taxon>Ditrysia</taxon>
        <taxon>Tineoidea</taxon>
        <taxon>Psychidae</taxon>
        <taxon>Oiketicinae</taxon>
        <taxon>Eumeta</taxon>
    </lineage>
</organism>
<accession>A0A4C1YP14</accession>
<dbReference type="EMBL" id="BGZK01001277">
    <property type="protein sequence ID" value="GBP76137.1"/>
    <property type="molecule type" value="Genomic_DNA"/>
</dbReference>
<protein>
    <submittedName>
        <fullName evidence="1">Uncharacterized protein</fullName>
    </submittedName>
</protein>
<evidence type="ECO:0000313" key="2">
    <source>
        <dbReference type="Proteomes" id="UP000299102"/>
    </source>
</evidence>